<comment type="similarity">
    <text evidence="1">Belongs to the mTERF family.</text>
</comment>
<keyword evidence="2" id="KW-0805">Transcription regulation</keyword>
<dbReference type="InterPro" id="IPR003690">
    <property type="entry name" value="MTERF"/>
</dbReference>
<evidence type="ECO:0000256" key="2">
    <source>
        <dbReference type="ARBA" id="ARBA00022472"/>
    </source>
</evidence>
<evidence type="ECO:0000313" key="4">
    <source>
        <dbReference type="EMBL" id="CAI9301793.1"/>
    </source>
</evidence>
<dbReference type="GO" id="GO:0006353">
    <property type="term" value="P:DNA-templated transcription termination"/>
    <property type="evidence" value="ECO:0007669"/>
    <property type="project" value="UniProtKB-KW"/>
</dbReference>
<evidence type="ECO:0000256" key="1">
    <source>
        <dbReference type="ARBA" id="ARBA00007692"/>
    </source>
</evidence>
<protein>
    <submittedName>
        <fullName evidence="4">Uncharacterized protein</fullName>
    </submittedName>
</protein>
<keyword evidence="5" id="KW-1185">Reference proteome</keyword>
<dbReference type="Pfam" id="PF02536">
    <property type="entry name" value="mTERF"/>
    <property type="match status" value="2"/>
</dbReference>
<keyword evidence="3" id="KW-0809">Transit peptide</keyword>
<dbReference type="Proteomes" id="UP001177003">
    <property type="component" value="Chromosome 9"/>
</dbReference>
<dbReference type="PANTHER" id="PTHR13068">
    <property type="entry name" value="CGI-12 PROTEIN-RELATED"/>
    <property type="match status" value="1"/>
</dbReference>
<proteinExistence type="inferred from homology"/>
<dbReference type="PANTHER" id="PTHR13068:SF231">
    <property type="entry name" value="TRANSCRIPTION TERMINATION FACTOR MTERF2, CHLOROPLASTIC-LIKE"/>
    <property type="match status" value="1"/>
</dbReference>
<evidence type="ECO:0000256" key="3">
    <source>
        <dbReference type="ARBA" id="ARBA00022946"/>
    </source>
</evidence>
<dbReference type="EMBL" id="OX465085">
    <property type="protein sequence ID" value="CAI9301793.1"/>
    <property type="molecule type" value="Genomic_DNA"/>
</dbReference>
<keyword evidence="2" id="KW-0806">Transcription termination</keyword>
<dbReference type="GO" id="GO:0003676">
    <property type="term" value="F:nucleic acid binding"/>
    <property type="evidence" value="ECO:0007669"/>
    <property type="project" value="InterPro"/>
</dbReference>
<dbReference type="SMART" id="SM00733">
    <property type="entry name" value="Mterf"/>
    <property type="match status" value="5"/>
</dbReference>
<dbReference type="FunFam" id="1.25.70.10:FF:000001">
    <property type="entry name" value="Mitochondrial transcription termination factor-like"/>
    <property type="match status" value="1"/>
</dbReference>
<name>A0AA35ZZP9_LACSI</name>
<accession>A0AA35ZZP9</accession>
<keyword evidence="2" id="KW-0804">Transcription</keyword>
<reference evidence="4" key="1">
    <citation type="submission" date="2023-04" db="EMBL/GenBank/DDBJ databases">
        <authorList>
            <person name="Vijverberg K."/>
            <person name="Xiong W."/>
            <person name="Schranz E."/>
        </authorList>
    </citation>
    <scope>NUCLEOTIDE SEQUENCE</scope>
</reference>
<dbReference type="AlphaFoldDB" id="A0AA35ZZP9"/>
<dbReference type="Gene3D" id="1.25.70.10">
    <property type="entry name" value="Transcription termination factor 3, mitochondrial"/>
    <property type="match status" value="1"/>
</dbReference>
<sequence>MWTLRFKTSNNNGATQLSSSISTLFHEVQAHYSTKSTQEHPISEPHFMVDYLVNSLGFSTDQAVSASTKVSHLKSTQNPESVIDFFKQCGLDKTQIKNIVCFTPKILTTSVDKILQPKFRVFQELGLSGSVLEKLVKQSPTYSSNRLGSNVDYLKKLLNNDEKVSKVIYRSWWMLSTNFAQKLSANMLVLEKYGLPNDKIETILLRNPGCLLQSPEWLESTIKRVEPVLGIPRNSPRFVDGVEIIISLSKLTLETKFGVFRSFGWTDSEIFTMVKALPFCVRRSEAKIQVSLNFFMNELGYTAQYLATHPKLLVYSLEKRVMPRNKVLEILKEKKLLKNNFSLCSVVAFSEVNFVKDFVAPYHEFVPHLLEAYTNATVQSSHNQIA</sequence>
<evidence type="ECO:0000313" key="5">
    <source>
        <dbReference type="Proteomes" id="UP001177003"/>
    </source>
</evidence>
<dbReference type="InterPro" id="IPR038538">
    <property type="entry name" value="MTERF_sf"/>
</dbReference>
<organism evidence="4 5">
    <name type="scientific">Lactuca saligna</name>
    <name type="common">Willowleaf lettuce</name>
    <dbReference type="NCBI Taxonomy" id="75948"/>
    <lineage>
        <taxon>Eukaryota</taxon>
        <taxon>Viridiplantae</taxon>
        <taxon>Streptophyta</taxon>
        <taxon>Embryophyta</taxon>
        <taxon>Tracheophyta</taxon>
        <taxon>Spermatophyta</taxon>
        <taxon>Magnoliopsida</taxon>
        <taxon>eudicotyledons</taxon>
        <taxon>Gunneridae</taxon>
        <taxon>Pentapetalae</taxon>
        <taxon>asterids</taxon>
        <taxon>campanulids</taxon>
        <taxon>Asterales</taxon>
        <taxon>Asteraceae</taxon>
        <taxon>Cichorioideae</taxon>
        <taxon>Cichorieae</taxon>
        <taxon>Lactucinae</taxon>
        <taxon>Lactuca</taxon>
    </lineage>
</organism>
<gene>
    <name evidence="4" type="ORF">LSALG_LOCUS40318</name>
</gene>